<dbReference type="EMBL" id="JBHMAF010000062">
    <property type="protein sequence ID" value="MFB9759157.1"/>
    <property type="molecule type" value="Genomic_DNA"/>
</dbReference>
<gene>
    <name evidence="2" type="ORF">ACFFMS_11945</name>
</gene>
<proteinExistence type="predicted"/>
<dbReference type="RefSeq" id="WP_379949453.1">
    <property type="nucleotide sequence ID" value="NZ_JBHMAF010000062.1"/>
</dbReference>
<feature type="transmembrane region" description="Helical" evidence="1">
    <location>
        <begin position="29"/>
        <end position="48"/>
    </location>
</feature>
<evidence type="ECO:0000313" key="3">
    <source>
        <dbReference type="Proteomes" id="UP001589609"/>
    </source>
</evidence>
<dbReference type="InterPro" id="IPR048147">
    <property type="entry name" value="CBO0543-like"/>
</dbReference>
<keyword evidence="1" id="KW-0812">Transmembrane</keyword>
<organism evidence="2 3">
    <name type="scientific">Ectobacillus funiculus</name>
    <dbReference type="NCBI Taxonomy" id="137993"/>
    <lineage>
        <taxon>Bacteria</taxon>
        <taxon>Bacillati</taxon>
        <taxon>Bacillota</taxon>
        <taxon>Bacilli</taxon>
        <taxon>Bacillales</taxon>
        <taxon>Bacillaceae</taxon>
        <taxon>Ectobacillus</taxon>
    </lineage>
</organism>
<feature type="transmembrane region" description="Helical" evidence="1">
    <location>
        <begin position="6"/>
        <end position="22"/>
    </location>
</feature>
<name>A0ABV5WFL2_9BACI</name>
<protein>
    <submittedName>
        <fullName evidence="2">CBO0543 family protein</fullName>
    </submittedName>
</protein>
<accession>A0ABV5WFL2</accession>
<sequence length="160" mass="19397">MEKIILWSLLIIGIVLLFFSLRKPPIKNWILIFLLTSFFSMFLGVLVVEKNMLEYPIRFLSHYFTSSILYEHLLFPVVCIYFYQTTYHSSYINMVIQCLLYTSALTIVEVIFERYTELIQYHTWTWIYTFISTFFLMMFVRILMQLINKKEKISESKEYP</sequence>
<feature type="transmembrane region" description="Helical" evidence="1">
    <location>
        <begin position="60"/>
        <end position="83"/>
    </location>
</feature>
<dbReference type="Proteomes" id="UP001589609">
    <property type="component" value="Unassembled WGS sequence"/>
</dbReference>
<dbReference type="NCBIfam" id="NF041644">
    <property type="entry name" value="CBO0543_fam"/>
    <property type="match status" value="1"/>
</dbReference>
<evidence type="ECO:0000313" key="2">
    <source>
        <dbReference type="EMBL" id="MFB9759157.1"/>
    </source>
</evidence>
<feature type="transmembrane region" description="Helical" evidence="1">
    <location>
        <begin position="124"/>
        <end position="144"/>
    </location>
</feature>
<keyword evidence="3" id="KW-1185">Reference proteome</keyword>
<evidence type="ECO:0000256" key="1">
    <source>
        <dbReference type="SAM" id="Phobius"/>
    </source>
</evidence>
<reference evidence="2 3" key="1">
    <citation type="submission" date="2024-09" db="EMBL/GenBank/DDBJ databases">
        <authorList>
            <person name="Sun Q."/>
            <person name="Mori K."/>
        </authorList>
    </citation>
    <scope>NUCLEOTIDE SEQUENCE [LARGE SCALE GENOMIC DNA]</scope>
    <source>
        <strain evidence="2 3">JCM 11201</strain>
    </source>
</reference>
<keyword evidence="1" id="KW-0472">Membrane</keyword>
<keyword evidence="1" id="KW-1133">Transmembrane helix</keyword>
<comment type="caution">
    <text evidence="2">The sequence shown here is derived from an EMBL/GenBank/DDBJ whole genome shotgun (WGS) entry which is preliminary data.</text>
</comment>
<feature type="transmembrane region" description="Helical" evidence="1">
    <location>
        <begin position="90"/>
        <end position="112"/>
    </location>
</feature>